<accession>A0A0E9XEL0</accession>
<evidence type="ECO:0000313" key="2">
    <source>
        <dbReference type="EMBL" id="JAI01188.1"/>
    </source>
</evidence>
<keyword evidence="1" id="KW-0812">Transmembrane</keyword>
<keyword evidence="1" id="KW-0472">Membrane</keyword>
<protein>
    <submittedName>
        <fullName evidence="2">Uncharacterized protein</fullName>
    </submittedName>
</protein>
<sequence>MGENSPKIFLFYTLFFIHMLTEQIVKTHGTSFFICLLTIIMFFAIFAFLTFEQKNCLAYTVCLLLSCALNRICGN</sequence>
<dbReference type="AlphaFoldDB" id="A0A0E9XEL0"/>
<proteinExistence type="predicted"/>
<feature type="transmembrane region" description="Helical" evidence="1">
    <location>
        <begin position="32"/>
        <end position="51"/>
    </location>
</feature>
<organism evidence="2">
    <name type="scientific">Anguilla anguilla</name>
    <name type="common">European freshwater eel</name>
    <name type="synonym">Muraena anguilla</name>
    <dbReference type="NCBI Taxonomy" id="7936"/>
    <lineage>
        <taxon>Eukaryota</taxon>
        <taxon>Metazoa</taxon>
        <taxon>Chordata</taxon>
        <taxon>Craniata</taxon>
        <taxon>Vertebrata</taxon>
        <taxon>Euteleostomi</taxon>
        <taxon>Actinopterygii</taxon>
        <taxon>Neopterygii</taxon>
        <taxon>Teleostei</taxon>
        <taxon>Anguilliformes</taxon>
        <taxon>Anguillidae</taxon>
        <taxon>Anguilla</taxon>
    </lineage>
</organism>
<dbReference type="EMBL" id="GBXM01007390">
    <property type="protein sequence ID" value="JAI01188.1"/>
    <property type="molecule type" value="Transcribed_RNA"/>
</dbReference>
<reference evidence="2" key="2">
    <citation type="journal article" date="2015" name="Fish Shellfish Immunol.">
        <title>Early steps in the European eel (Anguilla anguilla)-Vibrio vulnificus interaction in the gills: Role of the RtxA13 toxin.</title>
        <authorList>
            <person name="Callol A."/>
            <person name="Pajuelo D."/>
            <person name="Ebbesson L."/>
            <person name="Teles M."/>
            <person name="MacKenzie S."/>
            <person name="Amaro C."/>
        </authorList>
    </citation>
    <scope>NUCLEOTIDE SEQUENCE</scope>
</reference>
<reference evidence="2" key="1">
    <citation type="submission" date="2014-11" db="EMBL/GenBank/DDBJ databases">
        <authorList>
            <person name="Amaro Gonzalez C."/>
        </authorList>
    </citation>
    <scope>NUCLEOTIDE SEQUENCE</scope>
</reference>
<feature type="transmembrane region" description="Helical" evidence="1">
    <location>
        <begin position="6"/>
        <end position="25"/>
    </location>
</feature>
<evidence type="ECO:0000256" key="1">
    <source>
        <dbReference type="SAM" id="Phobius"/>
    </source>
</evidence>
<name>A0A0E9XEL0_ANGAN</name>
<keyword evidence="1" id="KW-1133">Transmembrane helix</keyword>